<protein>
    <recommendedName>
        <fullName evidence="3">Lipoprotein</fullName>
    </recommendedName>
</protein>
<organism evidence="1 2">
    <name type="scientific">Pyruvatibacter mobilis</name>
    <dbReference type="NCBI Taxonomy" id="1712261"/>
    <lineage>
        <taxon>Bacteria</taxon>
        <taxon>Pseudomonadati</taxon>
        <taxon>Pseudomonadota</taxon>
        <taxon>Alphaproteobacteria</taxon>
        <taxon>Hyphomicrobiales</taxon>
        <taxon>Parvibaculaceae</taxon>
        <taxon>Pyruvatibacter</taxon>
    </lineage>
</organism>
<dbReference type="EMBL" id="WXYQ01000001">
    <property type="protein sequence ID" value="NBG94244.1"/>
    <property type="molecule type" value="Genomic_DNA"/>
</dbReference>
<evidence type="ECO:0000313" key="1">
    <source>
        <dbReference type="EMBL" id="NBG94244.1"/>
    </source>
</evidence>
<name>A0A845Q7A0_9HYPH</name>
<dbReference type="AlphaFoldDB" id="A0A845Q7A0"/>
<dbReference type="Proteomes" id="UP000470384">
    <property type="component" value="Unassembled WGS sequence"/>
</dbReference>
<dbReference type="GeneID" id="300656300"/>
<sequence>MTTRILTSIALAGLLAACAGDRSEQIARQNAADHQACLDLGFTEGTEDYGNCRLKLREIRAMEQNSRSSGNVGVGIGIGIGL</sequence>
<dbReference type="OrthoDB" id="8456787at2"/>
<dbReference type="RefSeq" id="WP_160586379.1">
    <property type="nucleotide sequence ID" value="NZ_BMHN01000001.1"/>
</dbReference>
<comment type="caution">
    <text evidence="1">The sequence shown here is derived from an EMBL/GenBank/DDBJ whole genome shotgun (WGS) entry which is preliminary data.</text>
</comment>
<proteinExistence type="predicted"/>
<evidence type="ECO:0008006" key="3">
    <source>
        <dbReference type="Google" id="ProtNLM"/>
    </source>
</evidence>
<dbReference type="PROSITE" id="PS51257">
    <property type="entry name" value="PROKAR_LIPOPROTEIN"/>
    <property type="match status" value="1"/>
</dbReference>
<evidence type="ECO:0000313" key="2">
    <source>
        <dbReference type="Proteomes" id="UP000470384"/>
    </source>
</evidence>
<reference evidence="1 2" key="1">
    <citation type="journal article" date="2016" name="Int. J. Syst. Evol. Microbiol.">
        <title>Pyruvatibacter mobilis gen. nov., sp. nov., a marine bacterium from the culture broth of Picochlorum sp. 122.</title>
        <authorList>
            <person name="Wang G."/>
            <person name="Tang M."/>
            <person name="Wu H."/>
            <person name="Dai S."/>
            <person name="Li T."/>
            <person name="Chen C."/>
            <person name="He H."/>
            <person name="Fan J."/>
            <person name="Xiang W."/>
            <person name="Li X."/>
        </authorList>
    </citation>
    <scope>NUCLEOTIDE SEQUENCE [LARGE SCALE GENOMIC DNA]</scope>
    <source>
        <strain evidence="1 2">GYP-11</strain>
    </source>
</reference>
<accession>A0A845Q7A0</accession>
<keyword evidence="2" id="KW-1185">Reference proteome</keyword>
<gene>
    <name evidence="1" type="ORF">GTQ45_00695</name>
</gene>